<dbReference type="HOGENOM" id="CLU_3033112_0_0_1"/>
<evidence type="ECO:0000313" key="1">
    <source>
        <dbReference type="EMBL" id="EPS30242.1"/>
    </source>
</evidence>
<sequence length="55" mass="5885">MCLPSVYVSRAFLGMKLGETPELPTSEPSRMVSIHQVVCGFPEDTLAMAVSTAKA</sequence>
<accession>S8B6G2</accession>
<protein>
    <submittedName>
        <fullName evidence="1">Uncharacterized protein</fullName>
    </submittedName>
</protein>
<dbReference type="AlphaFoldDB" id="S8B6G2"/>
<keyword evidence="2" id="KW-1185">Reference proteome</keyword>
<evidence type="ECO:0000313" key="2">
    <source>
        <dbReference type="Proteomes" id="UP000019376"/>
    </source>
</evidence>
<proteinExistence type="predicted"/>
<organism evidence="1 2">
    <name type="scientific">Penicillium oxalicum (strain 114-2 / CGMCC 5302)</name>
    <name type="common">Penicillium decumbens</name>
    <dbReference type="NCBI Taxonomy" id="933388"/>
    <lineage>
        <taxon>Eukaryota</taxon>
        <taxon>Fungi</taxon>
        <taxon>Dikarya</taxon>
        <taxon>Ascomycota</taxon>
        <taxon>Pezizomycotina</taxon>
        <taxon>Eurotiomycetes</taxon>
        <taxon>Eurotiomycetidae</taxon>
        <taxon>Eurotiales</taxon>
        <taxon>Aspergillaceae</taxon>
        <taxon>Penicillium</taxon>
    </lineage>
</organism>
<reference evidence="1 2" key="1">
    <citation type="journal article" date="2013" name="PLoS ONE">
        <title>Genomic and secretomic analyses reveal unique features of the lignocellulolytic enzyme system of Penicillium decumbens.</title>
        <authorList>
            <person name="Liu G."/>
            <person name="Zhang L."/>
            <person name="Wei X."/>
            <person name="Zou G."/>
            <person name="Qin Y."/>
            <person name="Ma L."/>
            <person name="Li J."/>
            <person name="Zheng H."/>
            <person name="Wang S."/>
            <person name="Wang C."/>
            <person name="Xun L."/>
            <person name="Zhao G.-P."/>
            <person name="Zhou Z."/>
            <person name="Qu Y."/>
        </authorList>
    </citation>
    <scope>NUCLEOTIDE SEQUENCE [LARGE SCALE GENOMIC DNA]</scope>
    <source>
        <strain evidence="2">114-2 / CGMCC 5302</strain>
    </source>
</reference>
<dbReference type="EMBL" id="KB644412">
    <property type="protein sequence ID" value="EPS30242.1"/>
    <property type="molecule type" value="Genomic_DNA"/>
</dbReference>
<name>S8B6G2_PENO1</name>
<dbReference type="Proteomes" id="UP000019376">
    <property type="component" value="Unassembled WGS sequence"/>
</dbReference>
<gene>
    <name evidence="1" type="ORF">PDE_05192</name>
</gene>